<keyword evidence="2" id="KW-1185">Reference proteome</keyword>
<dbReference type="AlphaFoldDB" id="A0A918JIJ6"/>
<name>A0A918JIJ6_9BURK</name>
<evidence type="ECO:0000313" key="1">
    <source>
        <dbReference type="EMBL" id="GGW82917.1"/>
    </source>
</evidence>
<dbReference type="EMBL" id="BMYS01000005">
    <property type="protein sequence ID" value="GGW82917.1"/>
    <property type="molecule type" value="Genomic_DNA"/>
</dbReference>
<proteinExistence type="predicted"/>
<comment type="caution">
    <text evidence="1">The sequence shown here is derived from an EMBL/GenBank/DDBJ whole genome shotgun (WGS) entry which is preliminary data.</text>
</comment>
<dbReference type="InterPro" id="IPR038314">
    <property type="entry name" value="T6SS_sf"/>
</dbReference>
<organism evidence="1 2">
    <name type="scientific">Advenella faeciporci</name>
    <dbReference type="NCBI Taxonomy" id="797535"/>
    <lineage>
        <taxon>Bacteria</taxon>
        <taxon>Pseudomonadati</taxon>
        <taxon>Pseudomonadota</taxon>
        <taxon>Betaproteobacteria</taxon>
        <taxon>Burkholderiales</taxon>
        <taxon>Alcaligenaceae</taxon>
    </lineage>
</organism>
<reference evidence="1" key="1">
    <citation type="journal article" date="2014" name="Int. J. Syst. Evol. Microbiol.">
        <title>Complete genome sequence of Corynebacterium casei LMG S-19264T (=DSM 44701T), isolated from a smear-ripened cheese.</title>
        <authorList>
            <consortium name="US DOE Joint Genome Institute (JGI-PGF)"/>
            <person name="Walter F."/>
            <person name="Albersmeier A."/>
            <person name="Kalinowski J."/>
            <person name="Ruckert C."/>
        </authorList>
    </citation>
    <scope>NUCLEOTIDE SEQUENCE</scope>
    <source>
        <strain evidence="1">KCTC 23732</strain>
    </source>
</reference>
<accession>A0A918JIJ6</accession>
<evidence type="ECO:0000313" key="2">
    <source>
        <dbReference type="Proteomes" id="UP000608345"/>
    </source>
</evidence>
<dbReference type="Gene3D" id="1.20.120.1620">
    <property type="match status" value="1"/>
</dbReference>
<sequence length="43" mass="4991">MSEKKCAAIMKFMVDLYHGPELDALTKQYVGKPEQTYRNENPD</sequence>
<dbReference type="RefSeq" id="WP_268247305.1">
    <property type="nucleotide sequence ID" value="NZ_BAABFY010000055.1"/>
</dbReference>
<protein>
    <submittedName>
        <fullName evidence="1">Uncharacterized protein</fullName>
    </submittedName>
</protein>
<reference evidence="1" key="2">
    <citation type="submission" date="2020-09" db="EMBL/GenBank/DDBJ databases">
        <authorList>
            <person name="Sun Q."/>
            <person name="Kim S."/>
        </authorList>
    </citation>
    <scope>NUCLEOTIDE SEQUENCE</scope>
    <source>
        <strain evidence="1">KCTC 23732</strain>
    </source>
</reference>
<gene>
    <name evidence="1" type="ORF">GCM10011450_11100</name>
</gene>
<dbReference type="Proteomes" id="UP000608345">
    <property type="component" value="Unassembled WGS sequence"/>
</dbReference>